<dbReference type="CTD" id="181787"/>
<dbReference type="Proteomes" id="UP000001940">
    <property type="component" value="Chromosome X"/>
</dbReference>
<dbReference type="PeptideAtlas" id="Q86MD9"/>
<evidence type="ECO:0000313" key="4">
    <source>
        <dbReference type="WormBase" id="C16H3.3b"/>
    </source>
</evidence>
<dbReference type="HOGENOM" id="CLU_354983_0_0_1"/>
<dbReference type="WormBase" id="C16H3.3b">
    <property type="protein sequence ID" value="CE08237"/>
    <property type="gene ID" value="WBGene00015868"/>
</dbReference>
<dbReference type="OrthoDB" id="5846289at2759"/>
<gene>
    <name evidence="2 4" type="ORF">C16H3.3</name>
    <name evidence="2" type="ORF">CELE_C16H3.3</name>
</gene>
<dbReference type="ExpressionAtlas" id="Q86MD9">
    <property type="expression patterns" value="baseline and differential"/>
</dbReference>
<feature type="compositionally biased region" description="Basic and acidic residues" evidence="1">
    <location>
        <begin position="198"/>
        <end position="224"/>
    </location>
</feature>
<organism evidence="2 3">
    <name type="scientific">Caenorhabditis elegans</name>
    <dbReference type="NCBI Taxonomy" id="6239"/>
    <lineage>
        <taxon>Eukaryota</taxon>
        <taxon>Metazoa</taxon>
        <taxon>Ecdysozoa</taxon>
        <taxon>Nematoda</taxon>
        <taxon>Chromadorea</taxon>
        <taxon>Rhabditida</taxon>
        <taxon>Rhabditina</taxon>
        <taxon>Rhabditomorpha</taxon>
        <taxon>Rhabditoidea</taxon>
        <taxon>Rhabditidae</taxon>
        <taxon>Peloderinae</taxon>
        <taxon>Caenorhabditis</taxon>
    </lineage>
</organism>
<dbReference type="GeneID" id="181787"/>
<evidence type="ECO:0000256" key="1">
    <source>
        <dbReference type="SAM" id="MobiDB-lite"/>
    </source>
</evidence>
<dbReference type="AlphaFoldDB" id="Q86MD9"/>
<feature type="compositionally biased region" description="Basic and acidic residues" evidence="1">
    <location>
        <begin position="1"/>
        <end position="25"/>
    </location>
</feature>
<feature type="region of interest" description="Disordered" evidence="1">
    <location>
        <begin position="159"/>
        <end position="238"/>
    </location>
</feature>
<keyword evidence="5" id="KW-1267">Proteomics identification</keyword>
<proteinExistence type="evidence at protein level"/>
<protein>
    <submittedName>
        <fullName evidence="2">Titin-like</fullName>
    </submittedName>
</protein>
<dbReference type="RefSeq" id="NP_001370444.1">
    <property type="nucleotide sequence ID" value="NM_001383704.2"/>
</dbReference>
<name>Q86MD9_CAEEL</name>
<dbReference type="EMBL" id="BX284606">
    <property type="protein sequence ID" value="CCD64784.1"/>
    <property type="molecule type" value="Genomic_DNA"/>
</dbReference>
<reference evidence="2 3" key="1">
    <citation type="journal article" date="1998" name="Science">
        <title>Genome sequence of the nematode C. elegans: a platform for investigating biology.</title>
        <authorList>
            <consortium name="The C. elegans sequencing consortium"/>
            <person name="Sulson J.E."/>
            <person name="Waterston R."/>
        </authorList>
    </citation>
    <scope>NUCLEOTIDE SEQUENCE [LARGE SCALE GENOMIC DNA]</scope>
    <source>
        <strain evidence="2 3">Bristol N2</strain>
    </source>
</reference>
<keyword evidence="3" id="KW-1185">Reference proteome</keyword>
<dbReference type="AGR" id="WB:WBGene00015868"/>
<accession>Q86MD9</accession>
<feature type="region of interest" description="Disordered" evidence="1">
    <location>
        <begin position="1"/>
        <end position="108"/>
    </location>
</feature>
<feature type="compositionally biased region" description="Polar residues" evidence="1">
    <location>
        <begin position="162"/>
        <end position="178"/>
    </location>
</feature>
<feature type="compositionally biased region" description="Acidic residues" evidence="1">
    <location>
        <begin position="26"/>
        <end position="35"/>
    </location>
</feature>
<evidence type="ECO:0000313" key="2">
    <source>
        <dbReference type="EMBL" id="CCD64784.1"/>
    </source>
</evidence>
<dbReference type="Bgee" id="WBGene00015868">
    <property type="expression patterns" value="Expressed in pharyngeal muscle cell (C elegans) and 3 other cell types or tissues"/>
</dbReference>
<dbReference type="UCSC" id="C16H3.3a">
    <property type="organism name" value="c. elegans"/>
</dbReference>
<evidence type="ECO:0000313" key="3">
    <source>
        <dbReference type="Proteomes" id="UP000001940"/>
    </source>
</evidence>
<evidence type="ECO:0007829" key="5">
    <source>
        <dbReference type="PeptideAtlas" id="Q86MD9"/>
    </source>
</evidence>
<dbReference type="SMR" id="Q86MD9"/>
<sequence>MKKKADAARRKAQREAKKLEALGEKQEEDDEDPDDSFAMPILESSVDTPGEAPKEEIEESTIPAAELEMEDLTTVAPSIEETSGQAPPVIEEPMSESNTEEIYEESPKIEELTIKEPVIENISFNNEIAEPLFKPTELTKNTNPVNEIETPITTEELITETQSTVAENPTSPEVTSGQDLHPNEQSAEKPQGSLSEKIPTKEVVCEEPEAKKPRFEQEVAEKLQEPTPPNPETQIASGRGHISEEQEINYEKHAEASSSDGMEIQVFEEKSRNEKEGISTENIPLEQNQDILLQSKTWKPWLGEEVELYPLDLLPPEDDLPGRVWCPPRGQCQATCEQVVDIGPLTELETLDLSLCPEFLSILDQDRGDLIIKRMLELQIPYLEMKLLDSRMSDRDREANVKQLECYEKQLEEVLEKDAVLRLKVLCLPQSPMPAIPTQNQSIERYYRFKPTWYTSSRVWFDKSSRNRGQVTQQDFLDQFQETTDPTVLNFQKEMLEKTKQVEDEAAEEKIKNFQLPLVYDLHKQPPLLRERMIQFREKLARMYQYEDFERVHMTDPACREIWKKLRPIPFENGNVMDEAEEELTALISLYKKQFARENPVIPLPRAKDERRPTDSEIMKAADRCLKDVVDTVVIRDLADLPTYPYRYPAHNRAI</sequence>